<dbReference type="Gene3D" id="3.40.50.2000">
    <property type="entry name" value="Glycogen Phosphorylase B"/>
    <property type="match status" value="1"/>
</dbReference>
<dbReference type="EMBL" id="JBHSQH010000001">
    <property type="protein sequence ID" value="MFC5971139.1"/>
    <property type="molecule type" value="Genomic_DNA"/>
</dbReference>
<protein>
    <submittedName>
        <fullName evidence="2">Glycosyltransferase</fullName>
        <ecNumber evidence="2">2.4.-.-</ecNumber>
    </submittedName>
</protein>
<accession>A0ABD5RL74</accession>
<keyword evidence="2" id="KW-0328">Glycosyltransferase</keyword>
<dbReference type="RefSeq" id="WP_247414050.1">
    <property type="nucleotide sequence ID" value="NZ_JALLGW010000001.1"/>
</dbReference>
<keyword evidence="3" id="KW-1185">Reference proteome</keyword>
<organism evidence="2 3">
    <name type="scientific">Halomarina salina</name>
    <dbReference type="NCBI Taxonomy" id="1872699"/>
    <lineage>
        <taxon>Archaea</taxon>
        <taxon>Methanobacteriati</taxon>
        <taxon>Methanobacteriota</taxon>
        <taxon>Stenosarchaea group</taxon>
        <taxon>Halobacteria</taxon>
        <taxon>Halobacteriales</taxon>
        <taxon>Natronomonadaceae</taxon>
        <taxon>Halomarina</taxon>
    </lineage>
</organism>
<gene>
    <name evidence="2" type="ORF">ACFPYI_07315</name>
</gene>
<reference evidence="2 3" key="1">
    <citation type="journal article" date="2019" name="Int. J. Syst. Evol. Microbiol.">
        <title>The Global Catalogue of Microorganisms (GCM) 10K type strain sequencing project: providing services to taxonomists for standard genome sequencing and annotation.</title>
        <authorList>
            <consortium name="The Broad Institute Genomics Platform"/>
            <consortium name="The Broad Institute Genome Sequencing Center for Infectious Disease"/>
            <person name="Wu L."/>
            <person name="Ma J."/>
        </authorList>
    </citation>
    <scope>NUCLEOTIDE SEQUENCE [LARGE SCALE GENOMIC DNA]</scope>
    <source>
        <strain evidence="2 3">CGMCC 1.12543</strain>
    </source>
</reference>
<feature type="domain" description="Glycosyl transferase family 1" evidence="1">
    <location>
        <begin position="206"/>
        <end position="341"/>
    </location>
</feature>
<keyword evidence="2" id="KW-0808">Transferase</keyword>
<dbReference type="SUPFAM" id="SSF53756">
    <property type="entry name" value="UDP-Glycosyltransferase/glycogen phosphorylase"/>
    <property type="match status" value="1"/>
</dbReference>
<proteinExistence type="predicted"/>
<evidence type="ECO:0000259" key="1">
    <source>
        <dbReference type="Pfam" id="PF00534"/>
    </source>
</evidence>
<evidence type="ECO:0000313" key="2">
    <source>
        <dbReference type="EMBL" id="MFC5971139.1"/>
    </source>
</evidence>
<sequence>MVSLADLDVAVAHWGIDSPGGAEAVAVALADALDCDRIYTLGVPDVGTRETYPDVEFYDLLDDAALEPLRRAQARIDRVFEYALWEDVDWRAYGPPDVLVTSGATTRAVLTPDETLHLNYCHSPPRTLYDRYHDRTDGLPGVLARPLVRYLRLRDAAVDDRVDGYLANSPVIARRLWKFYDRDAEVLYPPIDVAALGHLDRERGDRYLHLGRLDVEKGVPEVVAAFEELDQPLDFVGPRGDVPGDVLDRIDRAPNMRYLGFVDAAEKRRLLVESRAVVFNGVAEDFGIVPVEAVAAGAACLARDEGFPSMFVDEGIGLRHDGTGAGVRDAVERFEADPFDADRQRAEEFSREAFESRLETTVTERYEAFDARFGR</sequence>
<dbReference type="AlphaFoldDB" id="A0ABD5RL74"/>
<name>A0ABD5RL74_9EURY</name>
<dbReference type="InterPro" id="IPR001296">
    <property type="entry name" value="Glyco_trans_1"/>
</dbReference>
<dbReference type="PANTHER" id="PTHR12526:SF584">
    <property type="entry name" value="GLYCOSYLTRANSFERASE"/>
    <property type="match status" value="1"/>
</dbReference>
<dbReference type="PANTHER" id="PTHR12526">
    <property type="entry name" value="GLYCOSYLTRANSFERASE"/>
    <property type="match status" value="1"/>
</dbReference>
<comment type="caution">
    <text evidence="2">The sequence shown here is derived from an EMBL/GenBank/DDBJ whole genome shotgun (WGS) entry which is preliminary data.</text>
</comment>
<dbReference type="Pfam" id="PF00534">
    <property type="entry name" value="Glycos_transf_1"/>
    <property type="match status" value="1"/>
</dbReference>
<dbReference type="EC" id="2.4.-.-" evidence="2"/>
<evidence type="ECO:0000313" key="3">
    <source>
        <dbReference type="Proteomes" id="UP001596099"/>
    </source>
</evidence>
<dbReference type="Proteomes" id="UP001596099">
    <property type="component" value="Unassembled WGS sequence"/>
</dbReference>
<dbReference type="GO" id="GO:0016757">
    <property type="term" value="F:glycosyltransferase activity"/>
    <property type="evidence" value="ECO:0007669"/>
    <property type="project" value="UniProtKB-KW"/>
</dbReference>